<evidence type="ECO:0000256" key="10">
    <source>
        <dbReference type="ARBA" id="ARBA00022968"/>
    </source>
</evidence>
<dbReference type="SUPFAM" id="SSF53474">
    <property type="entry name" value="alpha/beta-Hydrolases"/>
    <property type="match status" value="1"/>
</dbReference>
<dbReference type="GO" id="GO:0005886">
    <property type="term" value="C:plasma membrane"/>
    <property type="evidence" value="ECO:0007669"/>
    <property type="project" value="UniProtKB-SubCell"/>
</dbReference>
<dbReference type="AlphaFoldDB" id="A0A3B4DT40"/>
<dbReference type="GO" id="GO:0016042">
    <property type="term" value="P:lipid catabolic process"/>
    <property type="evidence" value="ECO:0007669"/>
    <property type="project" value="UniProtKB-KW"/>
</dbReference>
<feature type="active site" evidence="23">
    <location>
        <position position="368"/>
    </location>
</feature>
<evidence type="ECO:0000313" key="27">
    <source>
        <dbReference type="Proteomes" id="UP001501920"/>
    </source>
</evidence>
<dbReference type="InterPro" id="IPR050300">
    <property type="entry name" value="GDXG_lipolytic_enzyme"/>
</dbReference>
<accession>A0A3B4DT40</accession>
<keyword evidence="5 24" id="KW-0812">Transmembrane</keyword>
<evidence type="ECO:0000256" key="9">
    <source>
        <dbReference type="ARBA" id="ARBA00022963"/>
    </source>
</evidence>
<evidence type="ECO:0000256" key="16">
    <source>
        <dbReference type="ARBA" id="ARBA00044060"/>
    </source>
</evidence>
<dbReference type="RefSeq" id="XP_017579885.1">
    <property type="nucleotide sequence ID" value="XM_017724396.1"/>
</dbReference>
<feature type="active site" evidence="23">
    <location>
        <position position="398"/>
    </location>
</feature>
<reference evidence="26" key="3">
    <citation type="submission" date="2025-09" db="UniProtKB">
        <authorList>
            <consortium name="Ensembl"/>
        </authorList>
    </citation>
    <scope>IDENTIFICATION</scope>
</reference>
<evidence type="ECO:0000256" key="21">
    <source>
        <dbReference type="ARBA" id="ARBA00048913"/>
    </source>
</evidence>
<dbReference type="GeneID" id="108443634"/>
<evidence type="ECO:0000256" key="23">
    <source>
        <dbReference type="PIRSR" id="PIRSR037251-1"/>
    </source>
</evidence>
<dbReference type="InterPro" id="IPR017157">
    <property type="entry name" value="Arylacetamide_deacetylase"/>
</dbReference>
<comment type="catalytic activity">
    <reaction evidence="22">
        <text>a 1-O-alkyl-2-acetyl-sn-glycerol + H2O = a 1-O-alkyl-sn-glycerol + acetate + H(+)</text>
        <dbReference type="Rhea" id="RHEA:11552"/>
        <dbReference type="ChEBI" id="CHEBI:15377"/>
        <dbReference type="ChEBI" id="CHEBI:15378"/>
        <dbReference type="ChEBI" id="CHEBI:15850"/>
        <dbReference type="ChEBI" id="CHEBI:16291"/>
        <dbReference type="ChEBI" id="CHEBI:30089"/>
        <dbReference type="EC" id="3.1.1.71"/>
    </reaction>
    <physiologicalReaction direction="left-to-right" evidence="22">
        <dbReference type="Rhea" id="RHEA:11553"/>
    </physiologicalReaction>
</comment>
<dbReference type="PIRSF" id="PIRSF037251">
    <property type="entry name" value="Arylacetamide_deacetylase"/>
    <property type="match status" value="1"/>
</dbReference>
<dbReference type="Proteomes" id="UP001501920">
    <property type="component" value="Chromosome 17"/>
</dbReference>
<dbReference type="Gene3D" id="3.40.50.1820">
    <property type="entry name" value="alpha/beta hydrolase"/>
    <property type="match status" value="1"/>
</dbReference>
<dbReference type="Pfam" id="PF07859">
    <property type="entry name" value="Abhydrolase_3"/>
    <property type="match status" value="2"/>
</dbReference>
<keyword evidence="9" id="KW-0442">Lipid degradation</keyword>
<evidence type="ECO:0000256" key="14">
    <source>
        <dbReference type="ARBA" id="ARBA00023180"/>
    </source>
</evidence>
<evidence type="ECO:0000256" key="18">
    <source>
        <dbReference type="ARBA" id="ARBA00044219"/>
    </source>
</evidence>
<evidence type="ECO:0000256" key="11">
    <source>
        <dbReference type="ARBA" id="ARBA00022989"/>
    </source>
</evidence>
<keyword evidence="4" id="KW-1003">Cell membrane</keyword>
<keyword evidence="7" id="KW-0256">Endoplasmic reticulum</keyword>
<evidence type="ECO:0000256" key="22">
    <source>
        <dbReference type="ARBA" id="ARBA00049214"/>
    </source>
</evidence>
<keyword evidence="6" id="KW-0378">Hydrolase</keyword>
<evidence type="ECO:0000256" key="8">
    <source>
        <dbReference type="ARBA" id="ARBA00022848"/>
    </source>
</evidence>
<evidence type="ECO:0000313" key="26">
    <source>
        <dbReference type="Ensembl" id="ENSPNAP00000026625.2"/>
    </source>
</evidence>
<dbReference type="GO" id="GO:0047378">
    <property type="term" value="F:acetylalkylglycerol acetylhydrolase activity"/>
    <property type="evidence" value="ECO:0007669"/>
    <property type="project" value="UniProtKB-EC"/>
</dbReference>
<feature type="transmembrane region" description="Helical" evidence="24">
    <location>
        <begin position="21"/>
        <end position="43"/>
    </location>
</feature>
<feature type="active site" evidence="23">
    <location>
        <position position="211"/>
    </location>
</feature>
<evidence type="ECO:0000256" key="13">
    <source>
        <dbReference type="ARBA" id="ARBA00023136"/>
    </source>
</evidence>
<proteinExistence type="inferred from homology"/>
<dbReference type="InterPro" id="IPR013094">
    <property type="entry name" value="AB_hydrolase_3"/>
</dbReference>
<dbReference type="CTD" id="432374"/>
<evidence type="ECO:0000256" key="6">
    <source>
        <dbReference type="ARBA" id="ARBA00022801"/>
    </source>
</evidence>
<evidence type="ECO:0000256" key="1">
    <source>
        <dbReference type="ARBA" id="ARBA00004144"/>
    </source>
</evidence>
<evidence type="ECO:0000256" key="19">
    <source>
        <dbReference type="ARBA" id="ARBA00044256"/>
    </source>
</evidence>
<keyword evidence="14" id="KW-0325">Glycoprotein</keyword>
<reference evidence="26" key="2">
    <citation type="submission" date="2025-08" db="UniProtKB">
        <authorList>
            <consortium name="Ensembl"/>
        </authorList>
    </citation>
    <scope>IDENTIFICATION</scope>
</reference>
<dbReference type="InterPro" id="IPR029058">
    <property type="entry name" value="AB_hydrolase_fold"/>
</dbReference>
<evidence type="ECO:0000256" key="4">
    <source>
        <dbReference type="ARBA" id="ARBA00022475"/>
    </source>
</evidence>
<keyword evidence="8" id="KW-0492">Microsome</keyword>
<evidence type="ECO:0000256" key="17">
    <source>
        <dbReference type="ARBA" id="ARBA00044162"/>
    </source>
</evidence>
<keyword evidence="12" id="KW-0443">Lipid metabolism</keyword>
<comment type="subcellular location">
    <subcellularLocation>
        <location evidence="2">Cell membrane</location>
        <topology evidence="2">Single-pass type II membrane protein</topology>
    </subcellularLocation>
    <subcellularLocation>
        <location evidence="1">Microsome</location>
    </subcellularLocation>
</comment>
<dbReference type="Ensembl" id="ENSPNAT00000004749.2">
    <property type="protein sequence ID" value="ENSPNAP00000026625.2"/>
    <property type="gene ID" value="ENSPNAG00000002005.2"/>
</dbReference>
<protein>
    <recommendedName>
        <fullName evidence="17">Neutral cholesterol ester hydrolase 1</fullName>
        <ecNumber evidence="16">3.1.1.71</ecNumber>
    </recommendedName>
    <alternativeName>
        <fullName evidence="18">Acetylalkylglycerol acetylhydrolase</fullName>
    </alternativeName>
    <alternativeName>
        <fullName evidence="19">Arylacetamide deacetylase-like 1</fullName>
    </alternativeName>
</protein>
<evidence type="ECO:0000256" key="15">
    <source>
        <dbReference type="ARBA" id="ARBA00023406"/>
    </source>
</evidence>
<dbReference type="OMA" id="TIMANKH"/>
<evidence type="ECO:0000256" key="7">
    <source>
        <dbReference type="ARBA" id="ARBA00022824"/>
    </source>
</evidence>
<organism evidence="26 27">
    <name type="scientific">Pygocentrus nattereri</name>
    <name type="common">Red-bellied piranha</name>
    <dbReference type="NCBI Taxonomy" id="42514"/>
    <lineage>
        <taxon>Eukaryota</taxon>
        <taxon>Metazoa</taxon>
        <taxon>Chordata</taxon>
        <taxon>Craniata</taxon>
        <taxon>Vertebrata</taxon>
        <taxon>Euteleostomi</taxon>
        <taxon>Actinopterygii</taxon>
        <taxon>Neopterygii</taxon>
        <taxon>Teleostei</taxon>
        <taxon>Ostariophysi</taxon>
        <taxon>Characiformes</taxon>
        <taxon>Characoidei</taxon>
        <taxon>Pygocentrus</taxon>
    </lineage>
</organism>
<keyword evidence="13 24" id="KW-0472">Membrane</keyword>
<dbReference type="PANTHER" id="PTHR48081">
    <property type="entry name" value="AB HYDROLASE SUPERFAMILY PROTEIN C4A8.06C"/>
    <property type="match status" value="1"/>
</dbReference>
<evidence type="ECO:0000256" key="2">
    <source>
        <dbReference type="ARBA" id="ARBA00004401"/>
    </source>
</evidence>
<dbReference type="GeneTree" id="ENSGT00940000156699"/>
<evidence type="ECO:0000256" key="3">
    <source>
        <dbReference type="ARBA" id="ARBA00010515"/>
    </source>
</evidence>
<comment type="similarity">
    <text evidence="3">Belongs to the 'GDXG' lipolytic enzyme family.</text>
</comment>
<evidence type="ECO:0000256" key="12">
    <source>
        <dbReference type="ARBA" id="ARBA00023098"/>
    </source>
</evidence>
<keyword evidence="11 24" id="KW-1133">Transmembrane helix</keyword>
<evidence type="ECO:0000259" key="25">
    <source>
        <dbReference type="Pfam" id="PF07859"/>
    </source>
</evidence>
<keyword evidence="27" id="KW-1185">Reference proteome</keyword>
<feature type="domain" description="Alpha/beta hydrolase fold-3" evidence="25">
    <location>
        <begin position="340"/>
        <end position="401"/>
    </location>
</feature>
<comment type="catalytic activity">
    <reaction evidence="20">
        <text>cholesteryl (9Z-octadecenoate) + H2O = cholesterol + (9Z)-octadecenoate + H(+)</text>
        <dbReference type="Rhea" id="RHEA:33875"/>
        <dbReference type="ChEBI" id="CHEBI:15377"/>
        <dbReference type="ChEBI" id="CHEBI:15378"/>
        <dbReference type="ChEBI" id="CHEBI:16113"/>
        <dbReference type="ChEBI" id="CHEBI:30823"/>
        <dbReference type="ChEBI" id="CHEBI:46898"/>
    </reaction>
    <physiologicalReaction direction="left-to-right" evidence="20">
        <dbReference type="Rhea" id="RHEA:33876"/>
    </physiologicalReaction>
</comment>
<feature type="domain" description="Alpha/beta hydrolase fold-3" evidence="25">
    <location>
        <begin position="129"/>
        <end position="282"/>
    </location>
</feature>
<comment type="catalytic activity">
    <reaction evidence="15">
        <text>1-O-hexadecyl-2-acetyl-sn-glycerol + H2O = 1-O-hexadecyl-sn-glycerol + acetate + H(+)</text>
        <dbReference type="Rhea" id="RHEA:38563"/>
        <dbReference type="ChEBI" id="CHEBI:15377"/>
        <dbReference type="ChEBI" id="CHEBI:15378"/>
        <dbReference type="ChEBI" id="CHEBI:30089"/>
        <dbReference type="ChEBI" id="CHEBI:34115"/>
        <dbReference type="ChEBI" id="CHEBI:75936"/>
    </reaction>
    <physiologicalReaction direction="left-to-right" evidence="15">
        <dbReference type="Rhea" id="RHEA:38564"/>
    </physiologicalReaction>
</comment>
<keyword evidence="10" id="KW-0735">Signal-anchor</keyword>
<evidence type="ECO:0000256" key="5">
    <source>
        <dbReference type="ARBA" id="ARBA00022692"/>
    </source>
</evidence>
<name>A0A3B4DT40_PYGNA</name>
<evidence type="ECO:0000256" key="24">
    <source>
        <dbReference type="SAM" id="Phobius"/>
    </source>
</evidence>
<sequence>MAARSEPRRGGGGGGRRGACAKLLCVWSVCSALSAAYLLYLPLPSALSEPLKLMVVAAAFRGVSQAADIGQSLGLVHHIRLINTVVTGFESLVPLDYEHIQTEDTEFSGVQVRVYQPSVNTQDGLRGAVVFFHGGGWSLGAPKLGSYDLLCKKMASELKAVVVTVDYRMAPDVRFPVQFEDCLQASRFFLQSEVLQLYSVDPQRVAVCGDSAGGNLAAAVAQQIGRDNSTAGKFKLQVLIYPVLQALDFNTASYQQNQKIPILYRELMAHYWLEYLGADPELVHLLLLNNHTAHDQELADPHRAKLDWTRVLPKDVTKHYKPVIPATGSPGILQRVPGLLDVRAAPLLADLEALRSAPRAYIMTGEHDVLRDDGLMYVRRLQQAGVSVTSRHYEDGFHGCVSFAFWPSYFAVGIRAVDDYIAWLRDHL</sequence>
<evidence type="ECO:0000256" key="20">
    <source>
        <dbReference type="ARBA" id="ARBA00047653"/>
    </source>
</evidence>
<dbReference type="EC" id="3.1.1.71" evidence="16"/>
<dbReference type="PANTHER" id="PTHR48081:SF29">
    <property type="entry name" value="NEUTRAL CHOLESTEROL ESTER HYDROLASE 1"/>
    <property type="match status" value="1"/>
</dbReference>
<comment type="catalytic activity">
    <reaction evidence="21">
        <text>a cholesterol ester + H2O = cholesterol + a fatty acid + H(+)</text>
        <dbReference type="Rhea" id="RHEA:36403"/>
        <dbReference type="ChEBI" id="CHEBI:15377"/>
        <dbReference type="ChEBI" id="CHEBI:15378"/>
        <dbReference type="ChEBI" id="CHEBI:16113"/>
        <dbReference type="ChEBI" id="CHEBI:17002"/>
        <dbReference type="ChEBI" id="CHEBI:28868"/>
    </reaction>
    <physiologicalReaction direction="left-to-right" evidence="21">
        <dbReference type="Rhea" id="RHEA:36404"/>
    </physiologicalReaction>
</comment>
<reference evidence="26 27" key="1">
    <citation type="submission" date="2020-10" db="EMBL/GenBank/DDBJ databases">
        <title>Pygocentrus nattereri (red-bellied piranha) genome, fPygNat1, primary haplotype.</title>
        <authorList>
            <person name="Myers G."/>
            <person name="Meyer A."/>
            <person name="Karagic N."/>
            <person name="Pippel M."/>
            <person name="Winkler S."/>
            <person name="Tracey A."/>
            <person name="Wood J."/>
            <person name="Formenti G."/>
            <person name="Howe K."/>
            <person name="Fedrigo O."/>
            <person name="Jarvis E.D."/>
        </authorList>
    </citation>
    <scope>NUCLEOTIDE SEQUENCE [LARGE SCALE GENOMIC DNA]</scope>
</reference>